<dbReference type="AlphaFoldDB" id="A0A2S6NDT6"/>
<keyword evidence="1" id="KW-0004">4Fe-4S</keyword>
<dbReference type="PROSITE" id="PS51656">
    <property type="entry name" value="4FE4S"/>
    <property type="match status" value="1"/>
</dbReference>
<dbReference type="InterPro" id="IPR007202">
    <property type="entry name" value="4Fe-4S_dom"/>
</dbReference>
<dbReference type="Gene3D" id="1.10.15.40">
    <property type="entry name" value="Electron transport complex subunit B, putative Fe-S cluster"/>
    <property type="match status" value="1"/>
</dbReference>
<evidence type="ECO:0000256" key="4">
    <source>
        <dbReference type="ARBA" id="ARBA00023014"/>
    </source>
</evidence>
<protein>
    <submittedName>
        <fullName evidence="6">Fe-S cluster protein</fullName>
    </submittedName>
</protein>
<dbReference type="GO" id="GO:0046872">
    <property type="term" value="F:metal ion binding"/>
    <property type="evidence" value="ECO:0007669"/>
    <property type="project" value="UniProtKB-KW"/>
</dbReference>
<keyword evidence="7" id="KW-1185">Reference proteome</keyword>
<proteinExistence type="predicted"/>
<organism evidence="6 7">
    <name type="scientific">Rhodoblastus sphagnicola</name>
    <dbReference type="NCBI Taxonomy" id="333368"/>
    <lineage>
        <taxon>Bacteria</taxon>
        <taxon>Pseudomonadati</taxon>
        <taxon>Pseudomonadota</taxon>
        <taxon>Alphaproteobacteria</taxon>
        <taxon>Hyphomicrobiales</taxon>
        <taxon>Rhodoblastaceae</taxon>
        <taxon>Rhodoblastus</taxon>
    </lineage>
</organism>
<dbReference type="Pfam" id="PF04060">
    <property type="entry name" value="FeS"/>
    <property type="match status" value="1"/>
</dbReference>
<evidence type="ECO:0000256" key="3">
    <source>
        <dbReference type="ARBA" id="ARBA00023004"/>
    </source>
</evidence>
<accession>A0A2S6NDT6</accession>
<feature type="domain" description="4Fe-4S" evidence="5">
    <location>
        <begin position="1"/>
        <end position="58"/>
    </location>
</feature>
<sequence>MKAMLSQTVELPGANCGVCGYRTCDALAAELERKPDLINRCLTRAANVIEPADKAVSARSHIAEDLDRPAQDSRATLRDSLDREFDFYLEHFPEDPGPKEIIIPHNPMLTRELEISVGDLMVGRPLGMSCGCPITHCGVVVEVDRRTGVIVWCVTGPLGPRNKGFKDIGYYIAEGYEGLITDARVDIKIGMRYFFQPRRCMLQWRHSGLVNYINKSKDGLQVRLEGLWIG</sequence>
<name>A0A2S6NDT6_9HYPH</name>
<dbReference type="EMBL" id="NHSJ01000034">
    <property type="protein sequence ID" value="PPQ32761.1"/>
    <property type="molecule type" value="Genomic_DNA"/>
</dbReference>
<evidence type="ECO:0000256" key="2">
    <source>
        <dbReference type="ARBA" id="ARBA00022723"/>
    </source>
</evidence>
<evidence type="ECO:0000259" key="5">
    <source>
        <dbReference type="PROSITE" id="PS51656"/>
    </source>
</evidence>
<evidence type="ECO:0000256" key="1">
    <source>
        <dbReference type="ARBA" id="ARBA00022485"/>
    </source>
</evidence>
<dbReference type="GO" id="GO:0051539">
    <property type="term" value="F:4 iron, 4 sulfur cluster binding"/>
    <property type="evidence" value="ECO:0007669"/>
    <property type="project" value="UniProtKB-KW"/>
</dbReference>
<keyword evidence="3" id="KW-0408">Iron</keyword>
<comment type="caution">
    <text evidence="6">The sequence shown here is derived from an EMBL/GenBank/DDBJ whole genome shotgun (WGS) entry which is preliminary data.</text>
</comment>
<keyword evidence="2" id="KW-0479">Metal-binding</keyword>
<reference evidence="6 7" key="1">
    <citation type="journal article" date="2018" name="Arch. Microbiol.">
        <title>New insights into the metabolic potential of the phototrophic purple bacterium Rhodopila globiformis DSM 161(T) from its draft genome sequence and evidence for a vanadium-dependent nitrogenase.</title>
        <authorList>
            <person name="Imhoff J.F."/>
            <person name="Rahn T."/>
            <person name="Kunzel S."/>
            <person name="Neulinger S.C."/>
        </authorList>
    </citation>
    <scope>NUCLEOTIDE SEQUENCE [LARGE SCALE GENOMIC DNA]</scope>
    <source>
        <strain evidence="6 7">DSM 16996</strain>
    </source>
</reference>
<evidence type="ECO:0000313" key="7">
    <source>
        <dbReference type="Proteomes" id="UP000239089"/>
    </source>
</evidence>
<dbReference type="OrthoDB" id="9789936at2"/>
<gene>
    <name evidence="6" type="ORF">CCR94_03725</name>
</gene>
<dbReference type="Proteomes" id="UP000239089">
    <property type="component" value="Unassembled WGS sequence"/>
</dbReference>
<keyword evidence="4" id="KW-0411">Iron-sulfur</keyword>
<evidence type="ECO:0000313" key="6">
    <source>
        <dbReference type="EMBL" id="PPQ32761.1"/>
    </source>
</evidence>